<dbReference type="RefSeq" id="WP_343765012.1">
    <property type="nucleotide sequence ID" value="NZ_BAAAFG010000013.1"/>
</dbReference>
<accession>A0ABP3XSH6</accession>
<gene>
    <name evidence="1" type="ORF">GCM10009117_13040</name>
</gene>
<dbReference type="SUPFAM" id="SSF54593">
    <property type="entry name" value="Glyoxalase/Bleomycin resistance protein/Dihydroxybiphenyl dioxygenase"/>
    <property type="match status" value="1"/>
</dbReference>
<keyword evidence="2" id="KW-1185">Reference proteome</keyword>
<reference evidence="2" key="1">
    <citation type="journal article" date="2019" name="Int. J. Syst. Evol. Microbiol.">
        <title>The Global Catalogue of Microorganisms (GCM) 10K type strain sequencing project: providing services to taxonomists for standard genome sequencing and annotation.</title>
        <authorList>
            <consortium name="The Broad Institute Genomics Platform"/>
            <consortium name="The Broad Institute Genome Sequencing Center for Infectious Disease"/>
            <person name="Wu L."/>
            <person name="Ma J."/>
        </authorList>
    </citation>
    <scope>NUCLEOTIDE SEQUENCE [LARGE SCALE GENOMIC DNA]</scope>
    <source>
        <strain evidence="2">JCM 16082</strain>
    </source>
</reference>
<proteinExistence type="predicted"/>
<dbReference type="EMBL" id="BAAAFG010000013">
    <property type="protein sequence ID" value="GAA0872157.1"/>
    <property type="molecule type" value="Genomic_DNA"/>
</dbReference>
<name>A0ABP3XSH6_9FLAO</name>
<comment type="caution">
    <text evidence="1">The sequence shown here is derived from an EMBL/GenBank/DDBJ whole genome shotgun (WGS) entry which is preliminary data.</text>
</comment>
<organism evidence="1 2">
    <name type="scientific">Gangjinia marincola</name>
    <dbReference type="NCBI Taxonomy" id="578463"/>
    <lineage>
        <taxon>Bacteria</taxon>
        <taxon>Pseudomonadati</taxon>
        <taxon>Bacteroidota</taxon>
        <taxon>Flavobacteriia</taxon>
        <taxon>Flavobacteriales</taxon>
        <taxon>Flavobacteriaceae</taxon>
        <taxon>Gangjinia</taxon>
    </lineage>
</organism>
<evidence type="ECO:0000313" key="1">
    <source>
        <dbReference type="EMBL" id="GAA0872157.1"/>
    </source>
</evidence>
<dbReference type="InterPro" id="IPR029068">
    <property type="entry name" value="Glyas_Bleomycin-R_OHBP_Dase"/>
</dbReference>
<dbReference type="Gene3D" id="3.10.180.10">
    <property type="entry name" value="2,3-Dihydroxybiphenyl 1,2-Dioxygenase, domain 1"/>
    <property type="match status" value="1"/>
</dbReference>
<evidence type="ECO:0000313" key="2">
    <source>
        <dbReference type="Proteomes" id="UP001500507"/>
    </source>
</evidence>
<protein>
    <submittedName>
        <fullName evidence="1">VOC family protein</fullName>
    </submittedName>
</protein>
<dbReference type="Proteomes" id="UP001500507">
    <property type="component" value="Unassembled WGS sequence"/>
</dbReference>
<sequence>MKDFEIQSIRPFIGAKDFKISRKFYLDWGFIEFKISSKLSYFNLNGFGFYLQDYYSKEWVDNSMIFLEVENLEEYHKHLKHLNFISGYTTARSSAIQRKDWGREFFVHDPSGILWHVGNFLT</sequence>